<feature type="signal peptide" evidence="1">
    <location>
        <begin position="1"/>
        <end position="27"/>
    </location>
</feature>
<keyword evidence="3" id="KW-1185">Reference proteome</keyword>
<protein>
    <submittedName>
        <fullName evidence="2">Uncharacterized protein</fullName>
    </submittedName>
</protein>
<reference evidence="2" key="1">
    <citation type="submission" date="2023-08" db="EMBL/GenBank/DDBJ databases">
        <authorList>
            <person name="Alioto T."/>
            <person name="Alioto T."/>
            <person name="Gomez Garrido J."/>
        </authorList>
    </citation>
    <scope>NUCLEOTIDE SEQUENCE</scope>
</reference>
<gene>
    <name evidence="2" type="ORF">OCTVUL_1B013585</name>
</gene>
<evidence type="ECO:0000313" key="3">
    <source>
        <dbReference type="Proteomes" id="UP001162480"/>
    </source>
</evidence>
<keyword evidence="1" id="KW-0732">Signal</keyword>
<accession>A0AA36AQL0</accession>
<organism evidence="2 3">
    <name type="scientific">Octopus vulgaris</name>
    <name type="common">Common octopus</name>
    <dbReference type="NCBI Taxonomy" id="6645"/>
    <lineage>
        <taxon>Eukaryota</taxon>
        <taxon>Metazoa</taxon>
        <taxon>Spiralia</taxon>
        <taxon>Lophotrochozoa</taxon>
        <taxon>Mollusca</taxon>
        <taxon>Cephalopoda</taxon>
        <taxon>Coleoidea</taxon>
        <taxon>Octopodiformes</taxon>
        <taxon>Octopoda</taxon>
        <taxon>Incirrata</taxon>
        <taxon>Octopodidae</taxon>
        <taxon>Octopus</taxon>
    </lineage>
</organism>
<evidence type="ECO:0000313" key="2">
    <source>
        <dbReference type="EMBL" id="CAI9718997.1"/>
    </source>
</evidence>
<proteinExistence type="predicted"/>
<feature type="chain" id="PRO_5041408337" evidence="1">
    <location>
        <begin position="28"/>
        <end position="92"/>
    </location>
</feature>
<evidence type="ECO:0000256" key="1">
    <source>
        <dbReference type="SAM" id="SignalP"/>
    </source>
</evidence>
<name>A0AA36AQL0_OCTVU</name>
<dbReference type="EMBL" id="OX597816">
    <property type="protein sequence ID" value="CAI9718997.1"/>
    <property type="molecule type" value="Genomic_DNA"/>
</dbReference>
<dbReference type="AlphaFoldDB" id="A0AA36AQL0"/>
<sequence>MSRRQAFTLKPFGLVLFQSLLIFSVSGLNASADLKSLVQHWAKDLGDKLYSFSNKVTMLNDINICKELKNADFTCELIEQEVDACFNLRVFY</sequence>
<dbReference type="Proteomes" id="UP001162480">
    <property type="component" value="Chromosome 3"/>
</dbReference>